<keyword evidence="1" id="KW-0472">Membrane</keyword>
<keyword evidence="1" id="KW-0812">Transmembrane</keyword>
<accession>A0ABY2SIA3</accession>
<gene>
    <name evidence="2" type="ORF">FCN80_24365</name>
</gene>
<evidence type="ECO:0000256" key="1">
    <source>
        <dbReference type="SAM" id="Phobius"/>
    </source>
</evidence>
<dbReference type="EMBL" id="SZPQ01000066">
    <property type="protein sequence ID" value="TKI02623.1"/>
    <property type="molecule type" value="Genomic_DNA"/>
</dbReference>
<dbReference type="RefSeq" id="WP_136992916.1">
    <property type="nucleotide sequence ID" value="NZ_SZPQ01000066.1"/>
</dbReference>
<protein>
    <submittedName>
        <fullName evidence="2">DUF2569 domain-containing protein</fullName>
    </submittedName>
</protein>
<reference evidence="2 3" key="1">
    <citation type="submission" date="2019-04" db="EMBL/GenBank/DDBJ databases">
        <authorList>
            <person name="Li M."/>
            <person name="Gao C."/>
        </authorList>
    </citation>
    <scope>NUCLEOTIDE SEQUENCE [LARGE SCALE GENOMIC DNA]</scope>
    <source>
        <strain evidence="2 3">BGMRC 2031</strain>
    </source>
</reference>
<organism evidence="2 3">
    <name type="scientific">Martelella alba</name>
    <dbReference type="NCBI Taxonomy" id="2590451"/>
    <lineage>
        <taxon>Bacteria</taxon>
        <taxon>Pseudomonadati</taxon>
        <taxon>Pseudomonadota</taxon>
        <taxon>Alphaproteobacteria</taxon>
        <taxon>Hyphomicrobiales</taxon>
        <taxon>Aurantimonadaceae</taxon>
        <taxon>Martelella</taxon>
    </lineage>
</organism>
<feature type="transmembrane region" description="Helical" evidence="1">
    <location>
        <begin position="31"/>
        <end position="51"/>
    </location>
</feature>
<name>A0ABY2SIA3_9HYPH</name>
<feature type="transmembrane region" description="Helical" evidence="1">
    <location>
        <begin position="104"/>
        <end position="124"/>
    </location>
</feature>
<feature type="transmembrane region" description="Helical" evidence="1">
    <location>
        <begin position="130"/>
        <end position="152"/>
    </location>
</feature>
<sequence>MTNNNSPSEAAMLNRYCASCPNHKDTVISGWLYVPIIGIILCAIFYSSIALTSIFSYSSIKYFHFLSSSFLFYYSLFFCSLSCFSLYSIIIFFKRKKYAPKIIIAYQIMNFILFAILGVIGFILPAPAGLSLIGSAFIATMSTFIWVPYFIFSKQVKKVFIH</sequence>
<proteinExistence type="predicted"/>
<dbReference type="Pfam" id="PF10754">
    <property type="entry name" value="DUF2569"/>
    <property type="match status" value="1"/>
</dbReference>
<dbReference type="InterPro" id="IPR019690">
    <property type="entry name" value="DUF2569"/>
</dbReference>
<keyword evidence="3" id="KW-1185">Reference proteome</keyword>
<dbReference type="Proteomes" id="UP000305202">
    <property type="component" value="Unassembled WGS sequence"/>
</dbReference>
<feature type="transmembrane region" description="Helical" evidence="1">
    <location>
        <begin position="71"/>
        <end position="92"/>
    </location>
</feature>
<keyword evidence="1" id="KW-1133">Transmembrane helix</keyword>
<evidence type="ECO:0000313" key="2">
    <source>
        <dbReference type="EMBL" id="TKI02623.1"/>
    </source>
</evidence>
<evidence type="ECO:0000313" key="3">
    <source>
        <dbReference type="Proteomes" id="UP000305202"/>
    </source>
</evidence>
<comment type="caution">
    <text evidence="2">The sequence shown here is derived from an EMBL/GenBank/DDBJ whole genome shotgun (WGS) entry which is preliminary data.</text>
</comment>